<dbReference type="PANTHER" id="PTHR15892">
    <property type="entry name" value="MITOCHONDRIAL RIBOSOMAL PROTEIN L30"/>
    <property type="match status" value="1"/>
</dbReference>
<dbReference type="RefSeq" id="XP_011426171.1">
    <property type="nucleotide sequence ID" value="XM_011427869.4"/>
</dbReference>
<dbReference type="GO" id="GO:0005739">
    <property type="term" value="C:mitochondrion"/>
    <property type="evidence" value="ECO:0007669"/>
    <property type="project" value="TreeGrafter"/>
</dbReference>
<evidence type="ECO:0000259" key="6">
    <source>
        <dbReference type="Pfam" id="PF00327"/>
    </source>
</evidence>
<dbReference type="SUPFAM" id="SSF55129">
    <property type="entry name" value="Ribosomal protein L30p/L7e"/>
    <property type="match status" value="1"/>
</dbReference>
<dbReference type="GO" id="GO:0003735">
    <property type="term" value="F:structural constituent of ribosome"/>
    <property type="evidence" value="ECO:0007669"/>
    <property type="project" value="InterPro"/>
</dbReference>
<accession>A0A8W8LCD5</accession>
<dbReference type="PANTHER" id="PTHR15892:SF2">
    <property type="entry name" value="LARGE RIBOSOMAL SUBUNIT PROTEIN UL30M"/>
    <property type="match status" value="1"/>
</dbReference>
<evidence type="ECO:0000256" key="5">
    <source>
        <dbReference type="ARBA" id="ARBA00035356"/>
    </source>
</evidence>
<dbReference type="Proteomes" id="UP000005408">
    <property type="component" value="Unassembled WGS sequence"/>
</dbReference>
<evidence type="ECO:0000256" key="1">
    <source>
        <dbReference type="ARBA" id="ARBA00007594"/>
    </source>
</evidence>
<comment type="similarity">
    <text evidence="1">Belongs to the universal ribosomal protein uL30 family.</text>
</comment>
<dbReference type="InterPro" id="IPR016082">
    <property type="entry name" value="Ribosomal_uL30_ferredoxin-like"/>
</dbReference>
<protein>
    <recommendedName>
        <fullName evidence="4">Large ribosomal subunit protein uL30m</fullName>
    </recommendedName>
    <alternativeName>
        <fullName evidence="5">39S ribosomal protein L30, mitochondrial</fullName>
    </alternativeName>
</protein>
<dbReference type="InterPro" id="IPR036919">
    <property type="entry name" value="Ribo_uL30_ferredoxin-like_sf"/>
</dbReference>
<dbReference type="Pfam" id="PF00327">
    <property type="entry name" value="Ribosomal_L30"/>
    <property type="match status" value="1"/>
</dbReference>
<dbReference type="KEGG" id="crg:105327405"/>
<reference evidence="7" key="1">
    <citation type="submission" date="2022-08" db="UniProtKB">
        <authorList>
            <consortium name="EnsemblMetazoa"/>
        </authorList>
    </citation>
    <scope>IDENTIFICATION</scope>
    <source>
        <strain evidence="7">05x7-T-G4-1.051#20</strain>
    </source>
</reference>
<dbReference type="GO" id="GO:0006412">
    <property type="term" value="P:translation"/>
    <property type="evidence" value="ECO:0007669"/>
    <property type="project" value="InterPro"/>
</dbReference>
<evidence type="ECO:0000256" key="2">
    <source>
        <dbReference type="ARBA" id="ARBA00022980"/>
    </source>
</evidence>
<dbReference type="OMA" id="EPSMLHM"/>
<dbReference type="Gene3D" id="3.30.1390.20">
    <property type="entry name" value="Ribosomal protein L30, ferredoxin-like fold domain"/>
    <property type="match status" value="1"/>
</dbReference>
<dbReference type="GeneID" id="105327405"/>
<evidence type="ECO:0000313" key="7">
    <source>
        <dbReference type="EnsemblMetazoa" id="G27624.1:cds"/>
    </source>
</evidence>
<dbReference type="GO" id="GO:0015934">
    <property type="term" value="C:large ribosomal subunit"/>
    <property type="evidence" value="ECO:0007669"/>
    <property type="project" value="InterPro"/>
</dbReference>
<organism evidence="7 8">
    <name type="scientific">Magallana gigas</name>
    <name type="common">Pacific oyster</name>
    <name type="synonym">Crassostrea gigas</name>
    <dbReference type="NCBI Taxonomy" id="29159"/>
    <lineage>
        <taxon>Eukaryota</taxon>
        <taxon>Metazoa</taxon>
        <taxon>Spiralia</taxon>
        <taxon>Lophotrochozoa</taxon>
        <taxon>Mollusca</taxon>
        <taxon>Bivalvia</taxon>
        <taxon>Autobranchia</taxon>
        <taxon>Pteriomorphia</taxon>
        <taxon>Ostreida</taxon>
        <taxon>Ostreoidea</taxon>
        <taxon>Ostreidae</taxon>
        <taxon>Magallana</taxon>
    </lineage>
</organism>
<evidence type="ECO:0000256" key="4">
    <source>
        <dbReference type="ARBA" id="ARBA00035281"/>
    </source>
</evidence>
<feature type="domain" description="Large ribosomal subunit protein uL30-like ferredoxin-like fold" evidence="6">
    <location>
        <begin position="70"/>
        <end position="123"/>
    </location>
</feature>
<evidence type="ECO:0000313" key="8">
    <source>
        <dbReference type="Proteomes" id="UP000005408"/>
    </source>
</evidence>
<proteinExistence type="inferred from homology"/>
<dbReference type="EnsemblMetazoa" id="G27624.3">
    <property type="protein sequence ID" value="G27624.3:cds"/>
    <property type="gene ID" value="G27624"/>
</dbReference>
<dbReference type="AlphaFoldDB" id="A0A8W8LCD5"/>
<dbReference type="EnsemblMetazoa" id="G27624.2">
    <property type="protein sequence ID" value="G27624.2:cds"/>
    <property type="gene ID" value="G27624"/>
</dbReference>
<keyword evidence="8" id="KW-1185">Reference proteome</keyword>
<keyword evidence="3" id="KW-0687">Ribonucleoprotein</keyword>
<name>A0A8W8LCD5_MAGGI</name>
<keyword evidence="2" id="KW-0689">Ribosomal protein</keyword>
<sequence>MAVFMQLQKASSQLFERFLPQKLFVRYKFRNKVAIRRNKKRKEDMSWAAELLNYRNNVANKQHEPSPLHLVTKIKPMYGRPKSEKETLISLGFTKDSDHKGPKSVILKNTPCVNNQLMAVKHLLRITPITFPYGVPKSEEDLEHSCLNDNGEFVIVKNVTPRNELEMLQVAPKTPTVWDMDSETIKKHTDKIKEDKSLHEEFFTVDPVYKMNQDGKEFRYFGDKSDNGIKHFNERINHTDGSKTD</sequence>
<dbReference type="OrthoDB" id="9973389at2759"/>
<dbReference type="InterPro" id="IPR005996">
    <property type="entry name" value="Ribosomal_uL30_bac-type"/>
</dbReference>
<dbReference type="EnsemblMetazoa" id="G27624.1">
    <property type="protein sequence ID" value="G27624.1:cds"/>
    <property type="gene ID" value="G27624"/>
</dbReference>
<evidence type="ECO:0000256" key="3">
    <source>
        <dbReference type="ARBA" id="ARBA00023274"/>
    </source>
</evidence>